<comment type="caution">
    <text evidence="2">The sequence shown here is derived from an EMBL/GenBank/DDBJ whole genome shotgun (WGS) entry which is preliminary data.</text>
</comment>
<gene>
    <name evidence="2" type="ORF">FJTKL_01243</name>
</gene>
<reference evidence="2 3" key="1">
    <citation type="submission" date="2024-03" db="EMBL/GenBank/DDBJ databases">
        <title>A high-quality draft genome sequence of Diaporthe vaccinii, a causative agent of upright dieback and viscid rot disease in cranberry plants.</title>
        <authorList>
            <person name="Sarrasin M."/>
            <person name="Lang B.F."/>
            <person name="Burger G."/>
        </authorList>
    </citation>
    <scope>NUCLEOTIDE SEQUENCE [LARGE SCALE GENOMIC DNA]</scope>
    <source>
        <strain evidence="2 3">IS7</strain>
    </source>
</reference>
<dbReference type="CDD" id="cd09917">
    <property type="entry name" value="F-box_SF"/>
    <property type="match status" value="1"/>
</dbReference>
<accession>A0ABR4F5K5</accession>
<evidence type="ECO:0000313" key="2">
    <source>
        <dbReference type="EMBL" id="KAL2289966.1"/>
    </source>
</evidence>
<dbReference type="SUPFAM" id="SSF81383">
    <property type="entry name" value="F-box domain"/>
    <property type="match status" value="1"/>
</dbReference>
<feature type="region of interest" description="Disordered" evidence="1">
    <location>
        <begin position="386"/>
        <end position="412"/>
    </location>
</feature>
<evidence type="ECO:0000313" key="3">
    <source>
        <dbReference type="Proteomes" id="UP001600888"/>
    </source>
</evidence>
<dbReference type="Proteomes" id="UP001600888">
    <property type="component" value="Unassembled WGS sequence"/>
</dbReference>
<evidence type="ECO:0000256" key="1">
    <source>
        <dbReference type="SAM" id="MobiDB-lite"/>
    </source>
</evidence>
<dbReference type="EMBL" id="JBAWTH010000011">
    <property type="protein sequence ID" value="KAL2289966.1"/>
    <property type="molecule type" value="Genomic_DNA"/>
</dbReference>
<feature type="compositionally biased region" description="Pro residues" evidence="1">
    <location>
        <begin position="396"/>
        <end position="409"/>
    </location>
</feature>
<proteinExistence type="predicted"/>
<evidence type="ECO:0008006" key="4">
    <source>
        <dbReference type="Google" id="ProtNLM"/>
    </source>
</evidence>
<name>A0ABR4F5K5_9PEZI</name>
<dbReference type="InterPro" id="IPR036047">
    <property type="entry name" value="F-box-like_dom_sf"/>
</dbReference>
<organism evidence="2 3">
    <name type="scientific">Diaporthe vaccinii</name>
    <dbReference type="NCBI Taxonomy" id="105482"/>
    <lineage>
        <taxon>Eukaryota</taxon>
        <taxon>Fungi</taxon>
        <taxon>Dikarya</taxon>
        <taxon>Ascomycota</taxon>
        <taxon>Pezizomycotina</taxon>
        <taxon>Sordariomycetes</taxon>
        <taxon>Sordariomycetidae</taxon>
        <taxon>Diaporthales</taxon>
        <taxon>Diaporthaceae</taxon>
        <taxon>Diaporthe</taxon>
        <taxon>Diaporthe eres species complex</taxon>
    </lineage>
</organism>
<sequence>MCIITQWIRKRRKQRQLLEERKKLEAERQIQREKQDYEYGQALQLILHTLQRTMHPLIASQAYNNRFCLLTRLPEELLLNVLDFLRGDGVTLCCLRITSRVFLRLLHNQSTFWTLRSNDGILLPPGQGLMLRFRRLLQRDERCDNCRRWNNAHVRFSIDPCKFKGSRLRRTPKFYGREYRYTAYGRPHCSACDTDHDVCQFPLAYQQPPGTQYRGAQLCLGQQGSVQLCEHVHIAWSSINAHIDDWRRRQKRGEAGEAGKAGREDNWQACLDNFKIECHDPGHDTRCTASSAPTWPLARLGTRSGLLSGDPDIVVLYLEWTPHGRIDALMPTADGRIPAPELRALFRRFRRMGPADTLYPPGRPEALTEMACFTPSFPIYYEMKEQEERDEDSENTPPPPPPPSFPPPFSNQRELSLQCQSAWGGSVGNSQRLNIRPHYLSGANNTRITSQCLIVSYQKAIMICETKALTDPAVKLVPSHHWLHAMDPRTYHHQQAEEFRPQCRDESCTNYYRRAKSYLVCG</sequence>
<keyword evidence="3" id="KW-1185">Reference proteome</keyword>
<protein>
    <recommendedName>
        <fullName evidence="4">F-box domain-containing protein</fullName>
    </recommendedName>
</protein>